<dbReference type="Pfam" id="PF13576">
    <property type="entry name" value="Pentapeptide_3"/>
    <property type="match status" value="1"/>
</dbReference>
<gene>
    <name evidence="2" type="ORF">FCU45_06200</name>
</gene>
<dbReference type="AlphaFoldDB" id="A0A4U2Z5Z8"/>
<dbReference type="EMBL" id="SZPX01000004">
    <property type="protein sequence ID" value="TKI69647.1"/>
    <property type="molecule type" value="Genomic_DNA"/>
</dbReference>
<protein>
    <recommendedName>
        <fullName evidence="4">Pentapeptide repeat-containing protein</fullName>
    </recommendedName>
</protein>
<reference evidence="2 3" key="1">
    <citation type="submission" date="2019-04" db="EMBL/GenBank/DDBJ databases">
        <title>Sulfurimonas crateris sp. nov. a facultative anaerobic sulfur-oxidizing chemolithautotrophic bacterium isolated from a terrestrial mud vulcano.</title>
        <authorList>
            <person name="Ratnikova N.M."/>
            <person name="Slobodkin A.I."/>
            <person name="Merkel A.Y."/>
            <person name="Novikov A."/>
            <person name="Bonch-Osmolovskaya E.A."/>
            <person name="Slobodkina G.B."/>
        </authorList>
    </citation>
    <scope>NUCLEOTIDE SEQUENCE [LARGE SCALE GENOMIC DNA]</scope>
    <source>
        <strain evidence="2 3">SN118</strain>
    </source>
</reference>
<name>A0A4U2Z5Z8_9BACT</name>
<dbReference type="InterPro" id="IPR001646">
    <property type="entry name" value="5peptide_repeat"/>
</dbReference>
<evidence type="ECO:0000313" key="3">
    <source>
        <dbReference type="Proteomes" id="UP000309561"/>
    </source>
</evidence>
<accession>A0A4U2Z5Z8</accession>
<dbReference type="RefSeq" id="WP_137013399.1">
    <property type="nucleotide sequence ID" value="NZ_SZPX01000004.1"/>
</dbReference>
<feature type="transmembrane region" description="Helical" evidence="1">
    <location>
        <begin position="373"/>
        <end position="392"/>
    </location>
</feature>
<proteinExistence type="predicted"/>
<feature type="transmembrane region" description="Helical" evidence="1">
    <location>
        <begin position="441"/>
        <end position="461"/>
    </location>
</feature>
<evidence type="ECO:0000256" key="1">
    <source>
        <dbReference type="SAM" id="Phobius"/>
    </source>
</evidence>
<dbReference type="OrthoDB" id="5365493at2"/>
<organism evidence="2 3">
    <name type="scientific">Sulfurimonas crateris</name>
    <dbReference type="NCBI Taxonomy" id="2574727"/>
    <lineage>
        <taxon>Bacteria</taxon>
        <taxon>Pseudomonadati</taxon>
        <taxon>Campylobacterota</taxon>
        <taxon>Epsilonproteobacteria</taxon>
        <taxon>Campylobacterales</taxon>
        <taxon>Sulfurimonadaceae</taxon>
        <taxon>Sulfurimonas</taxon>
    </lineage>
</organism>
<evidence type="ECO:0000313" key="2">
    <source>
        <dbReference type="EMBL" id="TKI69647.1"/>
    </source>
</evidence>
<keyword evidence="3" id="KW-1185">Reference proteome</keyword>
<feature type="transmembrane region" description="Helical" evidence="1">
    <location>
        <begin position="344"/>
        <end position="361"/>
    </location>
</feature>
<dbReference type="Gene3D" id="2.160.20.80">
    <property type="entry name" value="E3 ubiquitin-protein ligase SopA"/>
    <property type="match status" value="1"/>
</dbReference>
<keyword evidence="1" id="KW-1133">Transmembrane helix</keyword>
<feature type="transmembrane region" description="Helical" evidence="1">
    <location>
        <begin position="404"/>
        <end position="421"/>
    </location>
</feature>
<sequence length="471" mass="55839">MATYSVENCNNECFDAEQNKCILHCKKDDWYEIKDNKKDWSKSTDEIKLFWKAIRNIISESQSRIAKFLPIPFNNIIFPKFEGNGLSSSVLGYEDSFFEKEGEKKFTQTVKFNHCTFLDCVDFTYIQFEKDIVFSECILKDEIKFKKQLNIRISFLECPEIESLDFSRTVFEQKVEIKDCVIKSCDFENTRFKSLADFYKTEFYGNLFFKTTFEDIVVFTESKFHEDVNFKYTTFKKLALFRKTLFKKKLNLDDSIIKEEANFLEITSKEDKIEVIDVENRETARIIKNSFEQQNNIIEANRFYAKEMEEREKELNKDMIKGKNITEWLIFKAHAISSNHSQDWLLALFWIIIFGALYTIVSFCSSNTCLSNVNTPILIGSIFLVSFYSLHVYNMRDYKQFTKYIFLFLLFVNYFTLTKDFNLSCLADKINPFSIMTSEESITFGLLMFKITIAYLIYQFIVSVRQNTRRK</sequence>
<dbReference type="Proteomes" id="UP000309561">
    <property type="component" value="Unassembled WGS sequence"/>
</dbReference>
<keyword evidence="1" id="KW-0472">Membrane</keyword>
<comment type="caution">
    <text evidence="2">The sequence shown here is derived from an EMBL/GenBank/DDBJ whole genome shotgun (WGS) entry which is preliminary data.</text>
</comment>
<keyword evidence="1" id="KW-0812">Transmembrane</keyword>
<evidence type="ECO:0008006" key="4">
    <source>
        <dbReference type="Google" id="ProtNLM"/>
    </source>
</evidence>